<dbReference type="Gene3D" id="1.50.10.100">
    <property type="entry name" value="Chondroitin AC/alginate lyase"/>
    <property type="match status" value="1"/>
</dbReference>
<dbReference type="PANTHER" id="PTHR39210:SF1">
    <property type="entry name" value="HEPARIN-SULFATE LYASE"/>
    <property type="match status" value="1"/>
</dbReference>
<proteinExistence type="predicted"/>
<reference evidence="6" key="2">
    <citation type="submission" date="2022-09" db="EMBL/GenBank/DDBJ databases">
        <authorList>
            <person name="Sun Q."/>
            <person name="Ohkuma M."/>
        </authorList>
    </citation>
    <scope>NUCLEOTIDE SEQUENCE</scope>
    <source>
        <strain evidence="6">JCM 3093</strain>
    </source>
</reference>
<evidence type="ECO:0000256" key="2">
    <source>
        <dbReference type="ARBA" id="ARBA00022729"/>
    </source>
</evidence>
<feature type="domain" description="Heparinase II/III-like C-terminal" evidence="5">
    <location>
        <begin position="361"/>
        <end position="507"/>
    </location>
</feature>
<dbReference type="GO" id="GO:0016829">
    <property type="term" value="F:lyase activity"/>
    <property type="evidence" value="ECO:0007669"/>
    <property type="project" value="UniProtKB-KW"/>
</dbReference>
<accession>A0AA37BLD0</accession>
<evidence type="ECO:0000256" key="1">
    <source>
        <dbReference type="ARBA" id="ARBA00004418"/>
    </source>
</evidence>
<dbReference type="EMBL" id="BMQD01000018">
    <property type="protein sequence ID" value="GGK86054.1"/>
    <property type="molecule type" value="Genomic_DNA"/>
</dbReference>
<dbReference type="InterPro" id="IPR008929">
    <property type="entry name" value="Chondroitin_lyas"/>
</dbReference>
<protein>
    <recommendedName>
        <fullName evidence="5">Heparinase II/III-like C-terminal domain-containing protein</fullName>
    </recommendedName>
</protein>
<dbReference type="Pfam" id="PF07940">
    <property type="entry name" value="Hepar_II_III_C"/>
    <property type="match status" value="1"/>
</dbReference>
<dbReference type="Proteomes" id="UP000627984">
    <property type="component" value="Unassembled WGS sequence"/>
</dbReference>
<keyword evidence="3" id="KW-0574">Periplasm</keyword>
<evidence type="ECO:0000313" key="7">
    <source>
        <dbReference type="Proteomes" id="UP000627984"/>
    </source>
</evidence>
<keyword evidence="4" id="KW-0456">Lyase</keyword>
<dbReference type="PANTHER" id="PTHR39210">
    <property type="entry name" value="HEPARIN-SULFATE LYASE"/>
    <property type="match status" value="1"/>
</dbReference>
<name>A0AA37BLD0_9ACTN</name>
<dbReference type="GO" id="GO:0042597">
    <property type="term" value="C:periplasmic space"/>
    <property type="evidence" value="ECO:0007669"/>
    <property type="project" value="UniProtKB-SubCell"/>
</dbReference>
<reference evidence="6" key="1">
    <citation type="journal article" date="2014" name="Int. J. Syst. Evol. Microbiol.">
        <title>Complete genome sequence of Corynebacterium casei LMG S-19264T (=DSM 44701T), isolated from a smear-ripened cheese.</title>
        <authorList>
            <consortium name="US DOE Joint Genome Institute (JGI-PGF)"/>
            <person name="Walter F."/>
            <person name="Albersmeier A."/>
            <person name="Kalinowski J."/>
            <person name="Ruckert C."/>
        </authorList>
    </citation>
    <scope>NUCLEOTIDE SEQUENCE</scope>
    <source>
        <strain evidence="6">JCM 3093</strain>
    </source>
</reference>
<gene>
    <name evidence="6" type="ORF">GCM10010126_51560</name>
</gene>
<comment type="subcellular location">
    <subcellularLocation>
        <location evidence="1">Periplasm</location>
    </subcellularLocation>
</comment>
<evidence type="ECO:0000259" key="5">
    <source>
        <dbReference type="Pfam" id="PF07940"/>
    </source>
</evidence>
<evidence type="ECO:0000313" key="6">
    <source>
        <dbReference type="EMBL" id="GGK86054.1"/>
    </source>
</evidence>
<keyword evidence="2" id="KW-0732">Signal</keyword>
<evidence type="ECO:0000256" key="4">
    <source>
        <dbReference type="ARBA" id="ARBA00023239"/>
    </source>
</evidence>
<dbReference type="Gene3D" id="2.70.98.70">
    <property type="match status" value="1"/>
</dbReference>
<organism evidence="6 7">
    <name type="scientific">Planomonospora parontospora</name>
    <dbReference type="NCBI Taxonomy" id="58119"/>
    <lineage>
        <taxon>Bacteria</taxon>
        <taxon>Bacillati</taxon>
        <taxon>Actinomycetota</taxon>
        <taxon>Actinomycetes</taxon>
        <taxon>Streptosporangiales</taxon>
        <taxon>Streptosporangiaceae</taxon>
        <taxon>Planomonospora</taxon>
    </lineage>
</organism>
<dbReference type="SUPFAM" id="SSF48230">
    <property type="entry name" value="Chondroitin AC/alginate lyase"/>
    <property type="match status" value="1"/>
</dbReference>
<dbReference type="AlphaFoldDB" id="A0AA37BLD0"/>
<sequence>MFKHVTTVPGPAVYRPAVPVRLRRAGATLLRIFVRAFPRAFLRTSGQAFPRAFGQRSALRSLRAGEGPAVCVPGGFPAIDAAEVLRGRVAFAGLPPADLGTGGIDWLADPHRSRSWALNLHALRWMGGLVVEYERCGNREFLDRAAAIAEDWVRGNPEGGAGVSPWAWAEHPVALRGPALVCLSAHVRAGWLRRSLAEHGRVLADPALYRRGHNHGLDQDIALLTIGRRLGHRPWQELAVRRMTGSALLAIDGQGALHEQAPRYGLYVHRRLGVALETITRCGMEVPPALAARRAALESYVAHATQPDGSLVPIGDGPAGVRPVGFPARRETVRVFDAGYVFARTAWDDPASAYYSIRFGPGRRLHGHEDHLGVTYHARGRAVLVEAGFHSYERTPYQRWTASPEAHNVPVVPGATFREGTATHLVSASTGPERQCFRLTDDAYGVRRTRSVLVVHGADLMAVLDEVPAGSVLRSLWHFDPSLTVVSVRDGRVVLADGERRVTLVQLSPVSGLPLGGQEVEHREIATGHLRTARSATVLSPAARSVLTLVVPGTGDPEVTCAGGRATVRTPGGPVSFPLSLDR</sequence>
<evidence type="ECO:0000256" key="3">
    <source>
        <dbReference type="ARBA" id="ARBA00022764"/>
    </source>
</evidence>
<dbReference type="RefSeq" id="WP_239320487.1">
    <property type="nucleotide sequence ID" value="NZ_BMQD01000018.1"/>
</dbReference>
<comment type="caution">
    <text evidence="6">The sequence shown here is derived from an EMBL/GenBank/DDBJ whole genome shotgun (WGS) entry which is preliminary data.</text>
</comment>
<dbReference type="InterPro" id="IPR012480">
    <property type="entry name" value="Hepar_II_III_C"/>
</dbReference>